<gene>
    <name evidence="1" type="ordered locus">MCA2941</name>
</gene>
<organism evidence="1 2">
    <name type="scientific">Methylococcus capsulatus (strain ATCC 33009 / NCIMB 11132 / Bath)</name>
    <dbReference type="NCBI Taxonomy" id="243233"/>
    <lineage>
        <taxon>Bacteria</taxon>
        <taxon>Pseudomonadati</taxon>
        <taxon>Pseudomonadota</taxon>
        <taxon>Gammaproteobacteria</taxon>
        <taxon>Methylococcales</taxon>
        <taxon>Methylococcaceae</taxon>
        <taxon>Methylococcus</taxon>
    </lineage>
</organism>
<dbReference type="Proteomes" id="UP000006821">
    <property type="component" value="Chromosome"/>
</dbReference>
<reference evidence="1 2" key="1">
    <citation type="journal article" date="2004" name="PLoS Biol.">
        <title>Genomic insights into methanotrophy: the complete genome sequence of Methylococcus capsulatus (Bath).</title>
        <authorList>
            <person name="Ward N.L."/>
            <person name="Larsen O."/>
            <person name="Sakwa J."/>
            <person name="Bruseth L."/>
            <person name="Khouri H.M."/>
            <person name="Durkin A.S."/>
            <person name="Dimitrov G."/>
            <person name="Jiang L."/>
            <person name="Scanlan D."/>
            <person name="Kang K.H."/>
            <person name="Lewis M.R."/>
            <person name="Nelson K.E."/>
            <person name="Methe B.A."/>
            <person name="Wu M."/>
            <person name="Heidelberg J.F."/>
            <person name="Paulsen I.T."/>
            <person name="Fouts D.E."/>
            <person name="Ravel J."/>
            <person name="Tettelin H."/>
            <person name="Ren Q."/>
            <person name="Read T.D."/>
            <person name="DeBoy R.T."/>
            <person name="Seshadri R."/>
            <person name="Salzberg S.L."/>
            <person name="Jensen H.B."/>
            <person name="Birkeland N.K."/>
            <person name="Nelson W.C."/>
            <person name="Dodson R.J."/>
            <person name="Grindhaug S.H."/>
            <person name="Holt I.E."/>
            <person name="Eidhammer I."/>
            <person name="Jonasen I."/>
            <person name="Vanaken S."/>
            <person name="Utterback T.R."/>
            <person name="Feldblyum T.V."/>
            <person name="Fraser C.M."/>
            <person name="Lillehaug J.R."/>
            <person name="Eisen J.A."/>
        </authorList>
    </citation>
    <scope>NUCLEOTIDE SEQUENCE [LARGE SCALE GENOMIC DNA]</scope>
    <source>
        <strain evidence="2">ATCC 33009 / NCIMB 11132 / Bath</strain>
    </source>
</reference>
<evidence type="ECO:0000313" key="2">
    <source>
        <dbReference type="Proteomes" id="UP000006821"/>
    </source>
</evidence>
<name>Q602W7_METCA</name>
<proteinExistence type="predicted"/>
<dbReference type="EMBL" id="AE017282">
    <property type="protein sequence ID" value="AAU90958.1"/>
    <property type="molecule type" value="Genomic_DNA"/>
</dbReference>
<dbReference type="HOGENOM" id="CLU_2246827_0_0_6"/>
<dbReference type="KEGG" id="mca:MCA2941"/>
<accession>Q602W7</accession>
<sequence>MTAAAKAWPILWRYIAPMLADGMRQQWEILLPVAERMVRAVEDSLSWAPKSGEAKKSAAIALILKELKEREIAWADRIPDRMMNRAIEMAVGLLPEKQSAETAP</sequence>
<evidence type="ECO:0000313" key="1">
    <source>
        <dbReference type="EMBL" id="AAU90958.1"/>
    </source>
</evidence>
<protein>
    <submittedName>
        <fullName evidence="1">Uncharacterized protein</fullName>
    </submittedName>
</protein>
<dbReference type="RefSeq" id="WP_010962135.1">
    <property type="nucleotide sequence ID" value="NC_002977.6"/>
</dbReference>
<dbReference type="STRING" id="243233.MCA2941"/>
<dbReference type="AlphaFoldDB" id="Q602W7"/>
<dbReference type="GeneID" id="88225110"/>